<dbReference type="AlphaFoldDB" id="A0A1H6HK71"/>
<feature type="transmembrane region" description="Helical" evidence="1">
    <location>
        <begin position="316"/>
        <end position="334"/>
    </location>
</feature>
<dbReference type="EMBL" id="FNWQ01000003">
    <property type="protein sequence ID" value="SEH34608.1"/>
    <property type="molecule type" value="Genomic_DNA"/>
</dbReference>
<proteinExistence type="predicted"/>
<reference evidence="2 3" key="1">
    <citation type="submission" date="2016-10" db="EMBL/GenBank/DDBJ databases">
        <authorList>
            <person name="de Groot N.N."/>
        </authorList>
    </citation>
    <scope>NUCLEOTIDE SEQUENCE [LARGE SCALE GENOMIC DNA]</scope>
    <source>
        <strain evidence="2 3">DSM 23031</strain>
    </source>
</reference>
<protein>
    <recommendedName>
        <fullName evidence="4">Glycosyltransferase RgtA/B/C/D-like domain-containing protein</fullName>
    </recommendedName>
</protein>
<feature type="transmembrane region" description="Helical" evidence="1">
    <location>
        <begin position="260"/>
        <end position="279"/>
    </location>
</feature>
<feature type="transmembrane region" description="Helical" evidence="1">
    <location>
        <begin position="91"/>
        <end position="111"/>
    </location>
</feature>
<feature type="transmembrane region" description="Helical" evidence="1">
    <location>
        <begin position="169"/>
        <end position="196"/>
    </location>
</feature>
<keyword evidence="1" id="KW-1133">Transmembrane helix</keyword>
<dbReference type="OrthoDB" id="104925at2"/>
<feature type="transmembrane region" description="Helical" evidence="1">
    <location>
        <begin position="203"/>
        <end position="229"/>
    </location>
</feature>
<dbReference type="STRING" id="680127.SAMN05421593_2640"/>
<dbReference type="RefSeq" id="WP_089692700.1">
    <property type="nucleotide sequence ID" value="NZ_FNWQ01000003.1"/>
</dbReference>
<sequence>MKKYGFISVFIFLAGYFFYLVSETLSLPKGVGYFYPVDDVYIHLEVAKNIADKFLFSVNSNSFDPASSSILYSFFLSLLIKMLGDSSYYPLFINFTFGVLTSFYAAHFVFLQYGKKFALFFALLLQPLAMIYLSSILGMEHTLHMFLIVLFFIFYNKLAIGSLNAFSHLLIVVFFLGAVRFESVFLISAVVFVFMLQKKFKQGLLMGIAGFSPIIIYGIYSLLMGGLFFPNSILVKSNFHVSDVEGLIVILKSRFLSMDYIKYLLPFSLFYGMYVFYRYRNLKFQSVLEREALPIIILLTSYGQLIFGIMTFRYENYLMIAYLFIVVQICDFYVKTSDFSIPKLFAALFVGYSVVFGLSKMYWYHPVLYTDSKNLYYNQYKLAEFLKKYYQSETVVANDIGAITYFTNIEVLDMYGLGSTEVAQYKYQNPLQDDFSYFMGKLSASKKARIAAIYPEWFAGQVPKNWIFVGRWKMNDFRNPNIRYVNFYAVTKSNIPYLRKSLKEFEYNYFPR</sequence>
<feature type="transmembrane region" description="Helical" evidence="1">
    <location>
        <begin position="145"/>
        <end position="163"/>
    </location>
</feature>
<gene>
    <name evidence="2" type="ORF">SAMN05421593_2640</name>
</gene>
<keyword evidence="1" id="KW-0812">Transmembrane</keyword>
<accession>A0A1H6HK71</accession>
<name>A0A1H6HK71_CHRCI</name>
<feature type="transmembrane region" description="Helical" evidence="1">
    <location>
        <begin position="5"/>
        <end position="22"/>
    </location>
</feature>
<organism evidence="2 3">
    <name type="scientific">Chryseobacterium culicis</name>
    <dbReference type="NCBI Taxonomy" id="680127"/>
    <lineage>
        <taxon>Bacteria</taxon>
        <taxon>Pseudomonadati</taxon>
        <taxon>Bacteroidota</taxon>
        <taxon>Flavobacteriia</taxon>
        <taxon>Flavobacteriales</taxon>
        <taxon>Weeksellaceae</taxon>
        <taxon>Chryseobacterium group</taxon>
        <taxon>Chryseobacterium</taxon>
    </lineage>
</organism>
<evidence type="ECO:0000313" key="3">
    <source>
        <dbReference type="Proteomes" id="UP000198561"/>
    </source>
</evidence>
<evidence type="ECO:0008006" key="4">
    <source>
        <dbReference type="Google" id="ProtNLM"/>
    </source>
</evidence>
<feature type="transmembrane region" description="Helical" evidence="1">
    <location>
        <begin position="346"/>
        <end position="364"/>
    </location>
</feature>
<evidence type="ECO:0000256" key="1">
    <source>
        <dbReference type="SAM" id="Phobius"/>
    </source>
</evidence>
<feature type="transmembrane region" description="Helical" evidence="1">
    <location>
        <begin position="117"/>
        <end position="138"/>
    </location>
</feature>
<feature type="transmembrane region" description="Helical" evidence="1">
    <location>
        <begin position="291"/>
        <end position="310"/>
    </location>
</feature>
<keyword evidence="1" id="KW-0472">Membrane</keyword>
<evidence type="ECO:0000313" key="2">
    <source>
        <dbReference type="EMBL" id="SEH34608.1"/>
    </source>
</evidence>
<dbReference type="Proteomes" id="UP000198561">
    <property type="component" value="Unassembled WGS sequence"/>
</dbReference>